<dbReference type="Proteomes" id="UP000033632">
    <property type="component" value="Unassembled WGS sequence"/>
</dbReference>
<dbReference type="STRING" id="443610.VE25_10240"/>
<evidence type="ECO:0000313" key="2">
    <source>
        <dbReference type="Proteomes" id="UP000033632"/>
    </source>
</evidence>
<dbReference type="PATRIC" id="fig|443610.3.peg.225"/>
<organism evidence="1 2">
    <name type="scientific">Devosia geojensis</name>
    <dbReference type="NCBI Taxonomy" id="443610"/>
    <lineage>
        <taxon>Bacteria</taxon>
        <taxon>Pseudomonadati</taxon>
        <taxon>Pseudomonadota</taxon>
        <taxon>Alphaproteobacteria</taxon>
        <taxon>Hyphomicrobiales</taxon>
        <taxon>Devosiaceae</taxon>
        <taxon>Devosia</taxon>
    </lineage>
</organism>
<accession>A0A0F5FSS1</accession>
<comment type="caution">
    <text evidence="1">The sequence shown here is derived from an EMBL/GenBank/DDBJ whole genome shotgun (WGS) entry which is preliminary data.</text>
</comment>
<gene>
    <name evidence="1" type="ORF">VE25_10240</name>
</gene>
<dbReference type="AlphaFoldDB" id="A0A0F5FSS1"/>
<name>A0A0F5FSS1_9HYPH</name>
<sequence length="79" mass="9137">MNKIVLEHYPVEKLPDDLKAAVGHEGRVTLTIERERSPLDRDALVAQLREEKKRMTAEQGRTLAEIVAEVRSLRDEWDD</sequence>
<evidence type="ECO:0000313" key="1">
    <source>
        <dbReference type="EMBL" id="KKB11921.1"/>
    </source>
</evidence>
<dbReference type="EMBL" id="JZEX01000105">
    <property type="protein sequence ID" value="KKB11921.1"/>
    <property type="molecule type" value="Genomic_DNA"/>
</dbReference>
<keyword evidence="2" id="KW-1185">Reference proteome</keyword>
<dbReference type="OrthoDB" id="7875908at2"/>
<protein>
    <submittedName>
        <fullName evidence="1">Uncharacterized protein</fullName>
    </submittedName>
</protein>
<reference evidence="1 2" key="1">
    <citation type="submission" date="2015-03" db="EMBL/GenBank/DDBJ databases">
        <authorList>
            <person name="Hassan Y.I."/>
            <person name="Lepp D."/>
            <person name="Li X.-Z."/>
            <person name="Zhou T."/>
        </authorList>
    </citation>
    <scope>NUCLEOTIDE SEQUENCE [LARGE SCALE GENOMIC DNA]</scope>
    <source>
        <strain evidence="1 2">BD-c194</strain>
    </source>
</reference>
<proteinExistence type="predicted"/>
<dbReference type="RefSeq" id="WP_046108525.1">
    <property type="nucleotide sequence ID" value="NZ_JZEX01000105.1"/>
</dbReference>